<dbReference type="GO" id="GO:0009295">
    <property type="term" value="C:nucleoid"/>
    <property type="evidence" value="ECO:0007669"/>
    <property type="project" value="UniProtKB-SubCell"/>
</dbReference>
<comment type="subcellular location">
    <subcellularLocation>
        <location evidence="1">Cytoplasm</location>
        <location evidence="1">Nucleoid</location>
    </subcellularLocation>
</comment>
<name>A0A853G183_9BURK</name>
<dbReference type="SMART" id="SM00528">
    <property type="entry name" value="HNS"/>
    <property type="match status" value="1"/>
</dbReference>
<dbReference type="InterPro" id="IPR027444">
    <property type="entry name" value="H-NS_C_dom"/>
</dbReference>
<evidence type="ECO:0000259" key="6">
    <source>
        <dbReference type="SMART" id="SM00528"/>
    </source>
</evidence>
<keyword evidence="4" id="KW-0238">DNA-binding</keyword>
<evidence type="ECO:0000256" key="3">
    <source>
        <dbReference type="ARBA" id="ARBA00022490"/>
    </source>
</evidence>
<sequence>MVQASYTAIKHKIEKEILKLQRQAEALRGPVIASIVKTMREYDITPDDVSAAYAKKSTHVRAKKAAPAAPGAKRSVPVKYRHPETGQSWTGRGKAPRWLTSAEAEGASRDSFLIK</sequence>
<dbReference type="GO" id="GO:0005829">
    <property type="term" value="C:cytosol"/>
    <property type="evidence" value="ECO:0007669"/>
    <property type="project" value="TreeGrafter"/>
</dbReference>
<organism evidence="7 8">
    <name type="scientific">Parapusillimonas granuli</name>
    <dbReference type="NCBI Taxonomy" id="380911"/>
    <lineage>
        <taxon>Bacteria</taxon>
        <taxon>Pseudomonadati</taxon>
        <taxon>Pseudomonadota</taxon>
        <taxon>Betaproteobacteria</taxon>
        <taxon>Burkholderiales</taxon>
        <taxon>Alcaligenaceae</taxon>
        <taxon>Parapusillimonas</taxon>
    </lineage>
</organism>
<comment type="caution">
    <text evidence="7">The sequence shown here is derived from an EMBL/GenBank/DDBJ whole genome shotgun (WGS) entry which is preliminary data.</text>
</comment>
<dbReference type="PANTHER" id="PTHR38097:SF2">
    <property type="entry name" value="DNA-BINDING PROTEIN STPA"/>
    <property type="match status" value="1"/>
</dbReference>
<feature type="domain" description="DNA-binding protein H-NS-like C-terminal" evidence="6">
    <location>
        <begin position="70"/>
        <end position="114"/>
    </location>
</feature>
<dbReference type="AlphaFoldDB" id="A0A853G183"/>
<dbReference type="PANTHER" id="PTHR38097">
    <property type="match status" value="1"/>
</dbReference>
<reference evidence="7 8" key="1">
    <citation type="submission" date="2020-07" db="EMBL/GenBank/DDBJ databases">
        <title>Taxonomic revisions and descriptions of new bacterial species based on genomic comparisons in the high-G+C-content subgroup of the family Alcaligenaceae.</title>
        <authorList>
            <person name="Szabo A."/>
            <person name="Felfoldi T."/>
        </authorList>
    </citation>
    <scope>NUCLEOTIDE SEQUENCE [LARGE SCALE GENOMIC DNA]</scope>
    <source>
        <strain evidence="7 8">LMG 24012</strain>
    </source>
</reference>
<dbReference type="GO" id="GO:0000976">
    <property type="term" value="F:transcription cis-regulatory region binding"/>
    <property type="evidence" value="ECO:0007669"/>
    <property type="project" value="TreeGrafter"/>
</dbReference>
<keyword evidence="3" id="KW-0963">Cytoplasm</keyword>
<dbReference type="Pfam" id="PF00816">
    <property type="entry name" value="Histone_HNS"/>
    <property type="match status" value="1"/>
</dbReference>
<dbReference type="InterPro" id="IPR037150">
    <property type="entry name" value="H-NS_C_dom_sf"/>
</dbReference>
<feature type="region of interest" description="Disordered" evidence="5">
    <location>
        <begin position="62"/>
        <end position="115"/>
    </location>
</feature>
<evidence type="ECO:0000256" key="1">
    <source>
        <dbReference type="ARBA" id="ARBA00004453"/>
    </source>
</evidence>
<dbReference type="SUPFAM" id="SSF81273">
    <property type="entry name" value="H-NS histone-like proteins"/>
    <property type="match status" value="1"/>
</dbReference>
<keyword evidence="8" id="KW-1185">Reference proteome</keyword>
<accession>A0A853G183</accession>
<dbReference type="GO" id="GO:0032993">
    <property type="term" value="C:protein-DNA complex"/>
    <property type="evidence" value="ECO:0007669"/>
    <property type="project" value="TreeGrafter"/>
</dbReference>
<gene>
    <name evidence="7" type="ORF">H0A72_12125</name>
</gene>
<proteinExistence type="inferred from homology"/>
<dbReference type="EMBL" id="JACCEM010000006">
    <property type="protein sequence ID" value="NYT50057.1"/>
    <property type="molecule type" value="Genomic_DNA"/>
</dbReference>
<comment type="similarity">
    <text evidence="2">Belongs to the histone-like protein H-NS family.</text>
</comment>
<evidence type="ECO:0000256" key="4">
    <source>
        <dbReference type="ARBA" id="ARBA00023125"/>
    </source>
</evidence>
<evidence type="ECO:0000313" key="8">
    <source>
        <dbReference type="Proteomes" id="UP000559809"/>
    </source>
</evidence>
<dbReference type="GO" id="GO:0003681">
    <property type="term" value="F:bent DNA binding"/>
    <property type="evidence" value="ECO:0007669"/>
    <property type="project" value="TreeGrafter"/>
</dbReference>
<evidence type="ECO:0000256" key="2">
    <source>
        <dbReference type="ARBA" id="ARBA00010610"/>
    </source>
</evidence>
<evidence type="ECO:0000256" key="5">
    <source>
        <dbReference type="SAM" id="MobiDB-lite"/>
    </source>
</evidence>
<dbReference type="Proteomes" id="UP000559809">
    <property type="component" value="Unassembled WGS sequence"/>
</dbReference>
<protein>
    <submittedName>
        <fullName evidence="7">H-NS histone family protein</fullName>
    </submittedName>
</protein>
<dbReference type="GO" id="GO:0001217">
    <property type="term" value="F:DNA-binding transcription repressor activity"/>
    <property type="evidence" value="ECO:0007669"/>
    <property type="project" value="TreeGrafter"/>
</dbReference>
<dbReference type="RefSeq" id="WP_180155645.1">
    <property type="nucleotide sequence ID" value="NZ_JACCEM010000006.1"/>
</dbReference>
<evidence type="ECO:0000313" key="7">
    <source>
        <dbReference type="EMBL" id="NYT50057.1"/>
    </source>
</evidence>
<dbReference type="GO" id="GO:0003680">
    <property type="term" value="F:minor groove of adenine-thymine-rich DNA binding"/>
    <property type="evidence" value="ECO:0007669"/>
    <property type="project" value="TreeGrafter"/>
</dbReference>
<dbReference type="Gene3D" id="4.10.430.10">
    <property type="entry name" value="Histone-like protein H-NS, C-terminal domain"/>
    <property type="match status" value="1"/>
</dbReference>